<evidence type="ECO:0000256" key="2">
    <source>
        <dbReference type="ARBA" id="ARBA00005466"/>
    </source>
</evidence>
<dbReference type="Gene3D" id="3.40.462.20">
    <property type="match status" value="1"/>
</dbReference>
<evidence type="ECO:0000259" key="6">
    <source>
        <dbReference type="PROSITE" id="PS51387"/>
    </source>
</evidence>
<dbReference type="Gene3D" id="3.30.43.10">
    <property type="entry name" value="Uridine Diphospho-n-acetylenolpyruvylglucosamine Reductase, domain 2"/>
    <property type="match status" value="1"/>
</dbReference>
<dbReference type="InterPro" id="IPR016167">
    <property type="entry name" value="FAD-bd_PCMH_sub1"/>
</dbReference>
<dbReference type="InterPro" id="IPR016169">
    <property type="entry name" value="FAD-bd_PCMH_sub2"/>
</dbReference>
<dbReference type="Pfam" id="PF01565">
    <property type="entry name" value="FAD_binding_4"/>
    <property type="match status" value="1"/>
</dbReference>
<evidence type="ECO:0000256" key="1">
    <source>
        <dbReference type="ARBA" id="ARBA00001974"/>
    </source>
</evidence>
<evidence type="ECO:0000313" key="8">
    <source>
        <dbReference type="Proteomes" id="UP000266188"/>
    </source>
</evidence>
<dbReference type="EMBL" id="MVGC01000118">
    <property type="protein sequence ID" value="RJE23504.1"/>
    <property type="molecule type" value="Genomic_DNA"/>
</dbReference>
<comment type="caution">
    <text evidence="7">The sequence shown here is derived from an EMBL/GenBank/DDBJ whole genome shotgun (WGS) entry which is preliminary data.</text>
</comment>
<feature type="domain" description="FAD-binding PCMH-type" evidence="6">
    <location>
        <begin position="41"/>
        <end position="215"/>
    </location>
</feature>
<dbReference type="Proteomes" id="UP000266188">
    <property type="component" value="Unassembled WGS sequence"/>
</dbReference>
<dbReference type="PROSITE" id="PS51387">
    <property type="entry name" value="FAD_PCMH"/>
    <property type="match status" value="1"/>
</dbReference>
<evidence type="ECO:0000313" key="7">
    <source>
        <dbReference type="EMBL" id="RJE23504.1"/>
    </source>
</evidence>
<dbReference type="InterPro" id="IPR006093">
    <property type="entry name" value="Oxy_OxRdtase_FAD_BS"/>
</dbReference>
<dbReference type="InterPro" id="IPR050416">
    <property type="entry name" value="FAD-linked_Oxidoreductase"/>
</dbReference>
<comment type="cofactor">
    <cofactor evidence="1">
        <name>FAD</name>
        <dbReference type="ChEBI" id="CHEBI:57692"/>
    </cofactor>
</comment>
<dbReference type="SUPFAM" id="SSF56176">
    <property type="entry name" value="FAD-binding/transporter-associated domain-like"/>
    <property type="match status" value="1"/>
</dbReference>
<evidence type="ECO:0000256" key="5">
    <source>
        <dbReference type="ARBA" id="ARBA00023002"/>
    </source>
</evidence>
<keyword evidence="5" id="KW-0560">Oxidoreductase</keyword>
<evidence type="ECO:0000256" key="3">
    <source>
        <dbReference type="ARBA" id="ARBA00022630"/>
    </source>
</evidence>
<gene>
    <name evidence="7" type="ORF">PHISCL_04173</name>
</gene>
<dbReference type="OrthoDB" id="407275at2759"/>
<keyword evidence="8" id="KW-1185">Reference proteome</keyword>
<dbReference type="InterPro" id="IPR016166">
    <property type="entry name" value="FAD-bd_PCMH"/>
</dbReference>
<evidence type="ECO:0000256" key="4">
    <source>
        <dbReference type="ARBA" id="ARBA00022827"/>
    </source>
</evidence>
<accession>A0A3A2ZW18</accession>
<reference evidence="8" key="1">
    <citation type="submission" date="2017-02" db="EMBL/GenBank/DDBJ databases">
        <authorList>
            <person name="Tafer H."/>
            <person name="Lopandic K."/>
        </authorList>
    </citation>
    <scope>NUCLEOTIDE SEQUENCE [LARGE SCALE GENOMIC DNA]</scope>
    <source>
        <strain evidence="8">CBS 366.77</strain>
    </source>
</reference>
<dbReference type="PANTHER" id="PTHR42973:SF39">
    <property type="entry name" value="FAD-BINDING PCMH-TYPE DOMAIN-CONTAINING PROTEIN"/>
    <property type="match status" value="1"/>
</dbReference>
<dbReference type="STRING" id="2070753.A0A3A2ZW18"/>
<dbReference type="PANTHER" id="PTHR42973">
    <property type="entry name" value="BINDING OXIDOREDUCTASE, PUTATIVE (AFU_ORTHOLOGUE AFUA_1G17690)-RELATED"/>
    <property type="match status" value="1"/>
</dbReference>
<keyword evidence="3" id="KW-0285">Flavoprotein</keyword>
<organism evidence="7 8">
    <name type="scientific">Aspergillus sclerotialis</name>
    <dbReference type="NCBI Taxonomy" id="2070753"/>
    <lineage>
        <taxon>Eukaryota</taxon>
        <taxon>Fungi</taxon>
        <taxon>Dikarya</taxon>
        <taxon>Ascomycota</taxon>
        <taxon>Pezizomycotina</taxon>
        <taxon>Eurotiomycetes</taxon>
        <taxon>Eurotiomycetidae</taxon>
        <taxon>Eurotiales</taxon>
        <taxon>Aspergillaceae</taxon>
        <taxon>Aspergillus</taxon>
        <taxon>Aspergillus subgen. Polypaecilum</taxon>
    </lineage>
</organism>
<dbReference type="InterPro" id="IPR036318">
    <property type="entry name" value="FAD-bd_PCMH-like_sf"/>
</dbReference>
<dbReference type="GO" id="GO:0071949">
    <property type="term" value="F:FAD binding"/>
    <property type="evidence" value="ECO:0007669"/>
    <property type="project" value="InterPro"/>
</dbReference>
<dbReference type="Gene3D" id="3.30.465.10">
    <property type="match status" value="1"/>
</dbReference>
<protein>
    <submittedName>
        <fullName evidence="7">Berberine and berberine like protein</fullName>
    </submittedName>
</protein>
<dbReference type="InterPro" id="IPR012951">
    <property type="entry name" value="BBE"/>
</dbReference>
<dbReference type="Pfam" id="PF08031">
    <property type="entry name" value="BBE"/>
    <property type="match status" value="1"/>
</dbReference>
<comment type="similarity">
    <text evidence="2">Belongs to the oxygen-dependent FAD-linked oxidoreductase family.</text>
</comment>
<name>A0A3A2ZW18_9EURO</name>
<sequence>MKATLHQQLSIFQKTMPYGSVFLPGSEAYHTAIAVDNIRYCRASPAAVVKALTEQDVIETVLFARLSGIGLTVKSGGHSAAGYCVDTNGIVLDLSSMCGVCIDTENMQATIQGGSRWDHAYGLMEAGYMLVGGQCGSVGVSGYILGGGVSAFSRCYGMAIDNLLEVTMITAKGEKVTVGSGAADPVSRDLFWALRGGGGGNFGVVTETKVGLHRLRNADGVVVCGELTWNLPEQADAFNAMMQVWNSNTWPNELCGNGAWQYESCSSGRHHLLGQMQIIYNGTMGQCCKDIAPLLAFNPKVDLKSMHWSEWVYRIASSKVSSRVNRHHASFILKQGAITPDLVDSISSLMQDARDRGLIRASPMSECVIIWDHIGGATTEYSACDTAFPWRQGVYVAAATALWADPSMEAPMVEWVNDAKAKLRTHALDGLAAYVNYIDPTLTDWEEAYYGGNYARLQKVKSQWDPTGVFRFKQGIQPV</sequence>
<keyword evidence="4" id="KW-0274">FAD</keyword>
<dbReference type="InterPro" id="IPR006094">
    <property type="entry name" value="Oxid_FAD_bind_N"/>
</dbReference>
<dbReference type="GO" id="GO:0016491">
    <property type="term" value="F:oxidoreductase activity"/>
    <property type="evidence" value="ECO:0007669"/>
    <property type="project" value="UniProtKB-KW"/>
</dbReference>
<dbReference type="AlphaFoldDB" id="A0A3A2ZW18"/>
<proteinExistence type="inferred from homology"/>
<dbReference type="PROSITE" id="PS00862">
    <property type="entry name" value="OX2_COVAL_FAD"/>
    <property type="match status" value="1"/>
</dbReference>